<reference evidence="2 3" key="1">
    <citation type="journal article" date="2012" name="J. Virol.">
        <title>Complete Genome Sequences of 138 Mycobacteriophages.</title>
        <authorList>
            <consortium name="the Science Education Alliance Phage Hunters Advancing Genomics and Evolutionary Science Program"/>
            <consortium name="the KwaZulu-Natal Research Institute for Tuberculosis and HIV Mycobacterial Genetics Course Students"/>
            <consortium name="the Phage Hunters Integrating Research and Education Program"/>
            <person name="Hatfull G.F."/>
        </authorList>
    </citation>
    <scope>NUCLEOTIDE SEQUENCE [LARGE SCALE GENOMIC DNA]</scope>
</reference>
<dbReference type="Proteomes" id="UP000000694">
    <property type="component" value="Segment"/>
</dbReference>
<organism evidence="2 3">
    <name type="scientific">Mycobacterium phage Patience</name>
    <dbReference type="NCBI Taxonomy" id="1074308"/>
    <lineage>
        <taxon>Viruses</taxon>
        <taxon>Duplodnaviria</taxon>
        <taxon>Heunggongvirae</taxon>
        <taxon>Uroviricota</taxon>
        <taxon>Caudoviricetes</taxon>
        <taxon>Patiencevirus</taxon>
        <taxon>Patiencevirus patience</taxon>
    </lineage>
</organism>
<dbReference type="KEGG" id="vg:18559571"/>
<dbReference type="RefSeq" id="YP_009012196.1">
    <property type="nucleotide sequence ID" value="NC_023691.1"/>
</dbReference>
<feature type="compositionally biased region" description="Basic and acidic residues" evidence="1">
    <location>
        <begin position="81"/>
        <end position="90"/>
    </location>
</feature>
<proteinExistence type="predicted"/>
<accession>G1JWG7</accession>
<dbReference type="GeneID" id="18559571"/>
<gene>
    <name evidence="2" type="primary">56</name>
    <name evidence="2" type="ORF">PATIENCE_56</name>
</gene>
<protein>
    <submittedName>
        <fullName evidence="2">Uncharacterized protein</fullName>
    </submittedName>
</protein>
<name>G1JWG7_9CAUD</name>
<evidence type="ECO:0000256" key="1">
    <source>
        <dbReference type="SAM" id="MobiDB-lite"/>
    </source>
</evidence>
<dbReference type="EMBL" id="JN412589">
    <property type="protein sequence ID" value="AEL97965.1"/>
    <property type="molecule type" value="Genomic_DNA"/>
</dbReference>
<keyword evidence="3" id="KW-1185">Reference proteome</keyword>
<sequence length="143" mass="16227">MSENFCPTCNASGDDPCITASGKPAKKMHATRKIGLAAETIRETAKERFDRIRDFGRAERKAKRERKEKLIEKYGGDVFMAERMDPEKPRPVHNRASRRAMGFYKTAHRGAMKRKRLIRANAEARAFVTPKVSDDQAFVSAPE</sequence>
<feature type="region of interest" description="Disordered" evidence="1">
    <location>
        <begin position="81"/>
        <end position="106"/>
    </location>
</feature>
<evidence type="ECO:0000313" key="3">
    <source>
        <dbReference type="Proteomes" id="UP000000694"/>
    </source>
</evidence>
<evidence type="ECO:0000313" key="2">
    <source>
        <dbReference type="EMBL" id="AEL97965.1"/>
    </source>
</evidence>